<evidence type="ECO:0000256" key="1">
    <source>
        <dbReference type="SAM" id="MobiDB-lite"/>
    </source>
</evidence>
<feature type="region of interest" description="Disordered" evidence="1">
    <location>
        <begin position="56"/>
        <end position="75"/>
    </location>
</feature>
<geneLocation type="plasmid" evidence="2">
    <name>pUJ-1KPC</name>
</geneLocation>
<reference evidence="2" key="1">
    <citation type="submission" date="2017-12" db="EMBL/GenBank/DDBJ databases">
        <title>Insights into the successfully spreading KPC-encoding IncII plasmids.</title>
        <authorList>
            <person name="Brandt C."/>
            <person name="Pletz M.W."/>
            <person name="Makarewicz O."/>
        </authorList>
    </citation>
    <scope>NUCLEOTIDE SEQUENCE</scope>
    <source>
        <strain evidence="2">UR15381</strain>
        <plasmid evidence="2">pUJ-1KPC</plasmid>
    </source>
</reference>
<organism evidence="2">
    <name type="scientific">Klebsiella pneumoniae</name>
    <dbReference type="NCBI Taxonomy" id="573"/>
    <lineage>
        <taxon>Bacteria</taxon>
        <taxon>Pseudomonadati</taxon>
        <taxon>Pseudomonadota</taxon>
        <taxon>Gammaproteobacteria</taxon>
        <taxon>Enterobacterales</taxon>
        <taxon>Enterobacteriaceae</taxon>
        <taxon>Klebsiella/Raoultella group</taxon>
        <taxon>Klebsiella</taxon>
        <taxon>Klebsiella pneumoniae complex</taxon>
    </lineage>
</organism>
<dbReference type="EMBL" id="MG700548">
    <property type="protein sequence ID" value="AVI43247.1"/>
    <property type="molecule type" value="Genomic_DNA"/>
</dbReference>
<accession>A0A2P1BND1</accession>
<protein>
    <submittedName>
        <fullName evidence="2">Uncharacterized protein</fullName>
    </submittedName>
</protein>
<sequence length="75" mass="8083">MIIYWNTVHLGHAVTERRNEGLDVPLNFFPHIPIGLGAHSTDWRISLAQGTESLGVISPSAGTDPLSDTILSSTT</sequence>
<dbReference type="AlphaFoldDB" id="A0A2P1BND1"/>
<proteinExistence type="predicted"/>
<keyword evidence="2" id="KW-0614">Plasmid</keyword>
<evidence type="ECO:0000313" key="2">
    <source>
        <dbReference type="EMBL" id="AVI43247.1"/>
    </source>
</evidence>
<name>A0A2P1BND1_KLEPN</name>